<dbReference type="Proteomes" id="UP000297890">
    <property type="component" value="Unassembled WGS sequence"/>
</dbReference>
<comment type="subcellular location">
    <subcellularLocation>
        <location evidence="1">Cell membrane</location>
        <topology evidence="1">Multi-pass membrane protein</topology>
    </subcellularLocation>
</comment>
<feature type="transmembrane region" description="Helical" evidence="8">
    <location>
        <begin position="214"/>
        <end position="231"/>
    </location>
</feature>
<evidence type="ECO:0000256" key="2">
    <source>
        <dbReference type="ARBA" id="ARBA00008537"/>
    </source>
</evidence>
<dbReference type="PANTHER" id="PTHR42718">
    <property type="entry name" value="MAJOR FACILITATOR SUPERFAMILY MULTIDRUG TRANSPORTER MFSC"/>
    <property type="match status" value="1"/>
</dbReference>
<feature type="transmembrane region" description="Helical" evidence="8">
    <location>
        <begin position="287"/>
        <end position="307"/>
    </location>
</feature>
<evidence type="ECO:0000256" key="7">
    <source>
        <dbReference type="ARBA" id="ARBA00023136"/>
    </source>
</evidence>
<feature type="transmembrane region" description="Helical" evidence="8">
    <location>
        <begin position="6"/>
        <end position="27"/>
    </location>
</feature>
<dbReference type="SUPFAM" id="SSF103473">
    <property type="entry name" value="MFS general substrate transporter"/>
    <property type="match status" value="1"/>
</dbReference>
<dbReference type="CDD" id="cd17503">
    <property type="entry name" value="MFS_LmrB_MDR_like"/>
    <property type="match status" value="1"/>
</dbReference>
<dbReference type="EMBL" id="SRIO01000012">
    <property type="protein sequence ID" value="TFZ82129.1"/>
    <property type="molecule type" value="Genomic_DNA"/>
</dbReference>
<dbReference type="AlphaFoldDB" id="A0A4Z0F766"/>
<evidence type="ECO:0000259" key="9">
    <source>
        <dbReference type="PROSITE" id="PS50850"/>
    </source>
</evidence>
<organism evidence="10 11">
    <name type="scientific">Candidatus Macondimonas diazotrophica</name>
    <dbReference type="NCBI Taxonomy" id="2305248"/>
    <lineage>
        <taxon>Bacteria</taxon>
        <taxon>Pseudomonadati</taxon>
        <taxon>Pseudomonadota</taxon>
        <taxon>Gammaproteobacteria</taxon>
        <taxon>Chromatiales</taxon>
        <taxon>Ectothiorhodospiraceae</taxon>
        <taxon>Candidatus Macondimonas</taxon>
    </lineage>
</organism>
<name>A0A4Z0F766_9GAMM</name>
<evidence type="ECO:0000256" key="4">
    <source>
        <dbReference type="ARBA" id="ARBA00022475"/>
    </source>
</evidence>
<dbReference type="InterPro" id="IPR036259">
    <property type="entry name" value="MFS_trans_sf"/>
</dbReference>
<dbReference type="InterPro" id="IPR004638">
    <property type="entry name" value="EmrB-like"/>
</dbReference>
<feature type="domain" description="Major facilitator superfamily (MFS) profile" evidence="9">
    <location>
        <begin position="1"/>
        <end position="490"/>
    </location>
</feature>
<feature type="transmembrane region" description="Helical" evidence="8">
    <location>
        <begin position="340"/>
        <end position="361"/>
    </location>
</feature>
<feature type="transmembrane region" description="Helical" evidence="8">
    <location>
        <begin position="91"/>
        <end position="111"/>
    </location>
</feature>
<feature type="transmembrane region" description="Helical" evidence="8">
    <location>
        <begin position="123"/>
        <end position="143"/>
    </location>
</feature>
<evidence type="ECO:0000313" key="10">
    <source>
        <dbReference type="EMBL" id="TFZ82129.1"/>
    </source>
</evidence>
<accession>A0A4Z0F766</accession>
<dbReference type="Pfam" id="PF07690">
    <property type="entry name" value="MFS_1"/>
    <property type="match status" value="1"/>
</dbReference>
<sequence>MTGTISTVLSSTIVNVAIPDIMGAFGISATQAQWMSTGFLAAMTATMLANAWMVGRFGQRGAFLIAIGIFTAGSILGGLSPNEQILIFARILQGGAAGLTQPLAMLVIFSVFPPDKRGQAMGIYGIGVVLAPALGPTLGGLLVDHLSWRYVFFMTLPFCLIGMGLASALLPGPDDAVGRSRLDGVGLLLIAATLFPLLTALANGQRWGWREIPTGLTLLFAATCLVALILWERRHAHPLLDFTLFTNTHFSAAAAVTIIYGAGLFGSTYLIPLFVQTIQGYTPTRSGLLLMPAGLVLAVVFPVAGQVSDRLPPHYPVMAGLAIFALSFWLMRDVDANTPFLFLACAIAFGRIGLGLVMPALTAGALRAVPPSKIAQGSGTVNFVRQLGGALGVNLLSVFMERRTAFMGAAMTATQTPGHAPTQALTDRLIELSEAGGAMGDLAQGYAADFLGRVVYAQANTWAYREGFILLAIVFLAAMAPAWLMRFTREMSHVSPDSARL</sequence>
<feature type="transmembrane region" description="Helical" evidence="8">
    <location>
        <begin position="182"/>
        <end position="202"/>
    </location>
</feature>
<evidence type="ECO:0000256" key="1">
    <source>
        <dbReference type="ARBA" id="ARBA00004651"/>
    </source>
</evidence>
<dbReference type="InterPro" id="IPR020846">
    <property type="entry name" value="MFS_dom"/>
</dbReference>
<dbReference type="InterPro" id="IPR011701">
    <property type="entry name" value="MFS"/>
</dbReference>
<evidence type="ECO:0000256" key="6">
    <source>
        <dbReference type="ARBA" id="ARBA00022989"/>
    </source>
</evidence>
<dbReference type="Gene3D" id="1.20.1250.20">
    <property type="entry name" value="MFS general substrate transporter like domains"/>
    <property type="match status" value="1"/>
</dbReference>
<reference evidence="10 11" key="1">
    <citation type="journal article" date="2019" name="ISME J.">
        <title>Candidatus Macondimonas diazotrophica, a novel gammaproteobacterial genus dominating crude-oil-contaminated coastal sediments.</title>
        <authorList>
            <person name="Karthikeyan S."/>
            <person name="Konstantinidis K."/>
        </authorList>
    </citation>
    <scope>NUCLEOTIDE SEQUENCE [LARGE SCALE GENOMIC DNA]</scope>
    <source>
        <strain evidence="10 11">KTK01</strain>
    </source>
</reference>
<feature type="transmembrane region" description="Helical" evidence="8">
    <location>
        <begin position="61"/>
        <end position="79"/>
    </location>
</feature>
<keyword evidence="3" id="KW-0813">Transport</keyword>
<dbReference type="Gene3D" id="1.20.1720.10">
    <property type="entry name" value="Multidrug resistance protein D"/>
    <property type="match status" value="1"/>
</dbReference>
<dbReference type="GO" id="GO:0022857">
    <property type="term" value="F:transmembrane transporter activity"/>
    <property type="evidence" value="ECO:0007669"/>
    <property type="project" value="InterPro"/>
</dbReference>
<feature type="transmembrane region" description="Helical" evidence="8">
    <location>
        <begin position="467"/>
        <end position="485"/>
    </location>
</feature>
<evidence type="ECO:0000256" key="3">
    <source>
        <dbReference type="ARBA" id="ARBA00022448"/>
    </source>
</evidence>
<keyword evidence="11" id="KW-1185">Reference proteome</keyword>
<dbReference type="OrthoDB" id="9812221at2"/>
<dbReference type="NCBIfam" id="TIGR00711">
    <property type="entry name" value="efflux_EmrB"/>
    <property type="match status" value="1"/>
</dbReference>
<feature type="transmembrane region" description="Helical" evidence="8">
    <location>
        <begin position="313"/>
        <end position="331"/>
    </location>
</feature>
<proteinExistence type="inferred from homology"/>
<gene>
    <name evidence="10" type="ORF">E4680_09660</name>
</gene>
<keyword evidence="4" id="KW-1003">Cell membrane</keyword>
<evidence type="ECO:0000256" key="8">
    <source>
        <dbReference type="SAM" id="Phobius"/>
    </source>
</evidence>
<protein>
    <submittedName>
        <fullName evidence="10">DHA2 family efflux MFS transporter permease subunit</fullName>
    </submittedName>
</protein>
<evidence type="ECO:0000256" key="5">
    <source>
        <dbReference type="ARBA" id="ARBA00022692"/>
    </source>
</evidence>
<dbReference type="GO" id="GO:0005886">
    <property type="term" value="C:plasma membrane"/>
    <property type="evidence" value="ECO:0007669"/>
    <property type="project" value="UniProtKB-SubCell"/>
</dbReference>
<comment type="similarity">
    <text evidence="2">Belongs to the major facilitator superfamily. EmrB family.</text>
</comment>
<feature type="transmembrane region" description="Helical" evidence="8">
    <location>
        <begin position="251"/>
        <end position="275"/>
    </location>
</feature>
<comment type="caution">
    <text evidence="10">The sequence shown here is derived from an EMBL/GenBank/DDBJ whole genome shotgun (WGS) entry which is preliminary data.</text>
</comment>
<evidence type="ECO:0000313" key="11">
    <source>
        <dbReference type="Proteomes" id="UP000297890"/>
    </source>
</evidence>
<dbReference type="PROSITE" id="PS50850">
    <property type="entry name" value="MFS"/>
    <property type="match status" value="1"/>
</dbReference>
<keyword evidence="7 8" id="KW-0472">Membrane</keyword>
<keyword evidence="6 8" id="KW-1133">Transmembrane helix</keyword>
<dbReference type="PANTHER" id="PTHR42718:SF9">
    <property type="entry name" value="MAJOR FACILITATOR SUPERFAMILY MULTIDRUG TRANSPORTER MFSC"/>
    <property type="match status" value="1"/>
</dbReference>
<feature type="transmembrane region" description="Helical" evidence="8">
    <location>
        <begin position="150"/>
        <end position="170"/>
    </location>
</feature>
<keyword evidence="5 8" id="KW-0812">Transmembrane</keyword>